<gene>
    <name evidence="1" type="ORF">ASPFODRAFT_54561</name>
</gene>
<evidence type="ECO:0000313" key="2">
    <source>
        <dbReference type="Proteomes" id="UP000184063"/>
    </source>
</evidence>
<evidence type="ECO:0000313" key="1">
    <source>
        <dbReference type="EMBL" id="OJZ79817.1"/>
    </source>
</evidence>
<accession>A0A1M3SZ94</accession>
<dbReference type="AlphaFoldDB" id="A0A1M3SZ94"/>
<protein>
    <submittedName>
        <fullName evidence="1">Uncharacterized protein</fullName>
    </submittedName>
</protein>
<organism evidence="1 2">
    <name type="scientific">Aspergillus luchuensis (strain CBS 106.47)</name>
    <dbReference type="NCBI Taxonomy" id="1137211"/>
    <lineage>
        <taxon>Eukaryota</taxon>
        <taxon>Fungi</taxon>
        <taxon>Dikarya</taxon>
        <taxon>Ascomycota</taxon>
        <taxon>Pezizomycotina</taxon>
        <taxon>Eurotiomycetes</taxon>
        <taxon>Eurotiomycetidae</taxon>
        <taxon>Eurotiales</taxon>
        <taxon>Aspergillaceae</taxon>
        <taxon>Aspergillus</taxon>
        <taxon>Aspergillus subgen. Circumdati</taxon>
    </lineage>
</organism>
<sequence length="60" mass="6748">MEAIINLRDPPHLSCEQDTGFKTDQPGLCSTETTISLASTRTVKLRDKIARSFQRVFILP</sequence>
<dbReference type="EMBL" id="KV878271">
    <property type="protein sequence ID" value="OJZ79817.1"/>
    <property type="molecule type" value="Genomic_DNA"/>
</dbReference>
<name>A0A1M3SZ94_ASPLC</name>
<dbReference type="VEuPathDB" id="FungiDB:ASPFODRAFT_54561"/>
<reference evidence="2" key="1">
    <citation type="journal article" date="2017" name="Genome Biol.">
        <title>Comparative genomics reveals high biological diversity and specific adaptations in the industrially and medically important fungal genus Aspergillus.</title>
        <authorList>
            <person name="de Vries R.P."/>
            <person name="Riley R."/>
            <person name="Wiebenga A."/>
            <person name="Aguilar-Osorio G."/>
            <person name="Amillis S."/>
            <person name="Uchima C.A."/>
            <person name="Anderluh G."/>
            <person name="Asadollahi M."/>
            <person name="Askin M."/>
            <person name="Barry K."/>
            <person name="Battaglia E."/>
            <person name="Bayram O."/>
            <person name="Benocci T."/>
            <person name="Braus-Stromeyer S.A."/>
            <person name="Caldana C."/>
            <person name="Canovas D."/>
            <person name="Cerqueira G.C."/>
            <person name="Chen F."/>
            <person name="Chen W."/>
            <person name="Choi C."/>
            <person name="Clum A."/>
            <person name="Dos Santos R.A."/>
            <person name="Damasio A.R."/>
            <person name="Diallinas G."/>
            <person name="Emri T."/>
            <person name="Fekete E."/>
            <person name="Flipphi M."/>
            <person name="Freyberg S."/>
            <person name="Gallo A."/>
            <person name="Gournas C."/>
            <person name="Habgood R."/>
            <person name="Hainaut M."/>
            <person name="Harispe M.L."/>
            <person name="Henrissat B."/>
            <person name="Hilden K.S."/>
            <person name="Hope R."/>
            <person name="Hossain A."/>
            <person name="Karabika E."/>
            <person name="Karaffa L."/>
            <person name="Karanyi Z."/>
            <person name="Krasevec N."/>
            <person name="Kuo A."/>
            <person name="Kusch H."/>
            <person name="LaButti K."/>
            <person name="Lagendijk E.L."/>
            <person name="Lapidus A."/>
            <person name="Levasseur A."/>
            <person name="Lindquist E."/>
            <person name="Lipzen A."/>
            <person name="Logrieco A.F."/>
            <person name="MacCabe A."/>
            <person name="Maekelae M.R."/>
            <person name="Malavazi I."/>
            <person name="Melin P."/>
            <person name="Meyer V."/>
            <person name="Mielnichuk N."/>
            <person name="Miskei M."/>
            <person name="Molnar A.P."/>
            <person name="Mule G."/>
            <person name="Ngan C.Y."/>
            <person name="Orejas M."/>
            <person name="Orosz E."/>
            <person name="Ouedraogo J.P."/>
            <person name="Overkamp K.M."/>
            <person name="Park H.-S."/>
            <person name="Perrone G."/>
            <person name="Piumi F."/>
            <person name="Punt P.J."/>
            <person name="Ram A.F."/>
            <person name="Ramon A."/>
            <person name="Rauscher S."/>
            <person name="Record E."/>
            <person name="Riano-Pachon D.M."/>
            <person name="Robert V."/>
            <person name="Roehrig J."/>
            <person name="Ruller R."/>
            <person name="Salamov A."/>
            <person name="Salih N.S."/>
            <person name="Samson R.A."/>
            <person name="Sandor E."/>
            <person name="Sanguinetti M."/>
            <person name="Schuetze T."/>
            <person name="Sepcic K."/>
            <person name="Shelest E."/>
            <person name="Sherlock G."/>
            <person name="Sophianopoulou V."/>
            <person name="Squina F.M."/>
            <person name="Sun H."/>
            <person name="Susca A."/>
            <person name="Todd R.B."/>
            <person name="Tsang A."/>
            <person name="Unkles S.E."/>
            <person name="van de Wiele N."/>
            <person name="van Rossen-Uffink D."/>
            <person name="Oliveira J.V."/>
            <person name="Vesth T.C."/>
            <person name="Visser J."/>
            <person name="Yu J.-H."/>
            <person name="Zhou M."/>
            <person name="Andersen M.R."/>
            <person name="Archer D.B."/>
            <person name="Baker S.E."/>
            <person name="Benoit I."/>
            <person name="Brakhage A.A."/>
            <person name="Braus G.H."/>
            <person name="Fischer R."/>
            <person name="Frisvad J.C."/>
            <person name="Goldman G.H."/>
            <person name="Houbraken J."/>
            <person name="Oakley B."/>
            <person name="Pocsi I."/>
            <person name="Scazzocchio C."/>
            <person name="Seiboth B."/>
            <person name="vanKuyk P.A."/>
            <person name="Wortman J."/>
            <person name="Dyer P.S."/>
            <person name="Grigoriev I.V."/>
        </authorList>
    </citation>
    <scope>NUCLEOTIDE SEQUENCE [LARGE SCALE GENOMIC DNA]</scope>
    <source>
        <strain evidence="2">CBS 106.47</strain>
    </source>
</reference>
<dbReference type="Proteomes" id="UP000184063">
    <property type="component" value="Unassembled WGS sequence"/>
</dbReference>
<proteinExistence type="predicted"/>